<feature type="transmembrane region" description="Helical" evidence="6">
    <location>
        <begin position="210"/>
        <end position="230"/>
    </location>
</feature>
<dbReference type="GO" id="GO:0005886">
    <property type="term" value="C:plasma membrane"/>
    <property type="evidence" value="ECO:0007669"/>
    <property type="project" value="UniProtKB-SubCell"/>
</dbReference>
<dbReference type="InterPro" id="IPR000276">
    <property type="entry name" value="GPCR_Rhodpsn"/>
</dbReference>
<dbReference type="PANTHER" id="PTHR22750">
    <property type="entry name" value="G-PROTEIN COUPLED RECEPTOR"/>
    <property type="match status" value="1"/>
</dbReference>
<dbReference type="PROSITE" id="PS50262">
    <property type="entry name" value="G_PROTEIN_RECEP_F1_2"/>
    <property type="match status" value="1"/>
</dbReference>
<proteinExistence type="predicted"/>
<evidence type="ECO:0000313" key="8">
    <source>
        <dbReference type="EMBL" id="CAH3156937.1"/>
    </source>
</evidence>
<feature type="transmembrane region" description="Helical" evidence="6">
    <location>
        <begin position="45"/>
        <end position="66"/>
    </location>
</feature>
<keyword evidence="3 6" id="KW-0812">Transmembrane</keyword>
<dbReference type="Pfam" id="PF00001">
    <property type="entry name" value="7tm_1"/>
    <property type="match status" value="1"/>
</dbReference>
<dbReference type="InterPro" id="IPR017452">
    <property type="entry name" value="GPCR_Rhodpsn_7TM"/>
</dbReference>
<organism evidence="8 9">
    <name type="scientific">Pocillopora meandrina</name>
    <dbReference type="NCBI Taxonomy" id="46732"/>
    <lineage>
        <taxon>Eukaryota</taxon>
        <taxon>Metazoa</taxon>
        <taxon>Cnidaria</taxon>
        <taxon>Anthozoa</taxon>
        <taxon>Hexacorallia</taxon>
        <taxon>Scleractinia</taxon>
        <taxon>Astrocoeniina</taxon>
        <taxon>Pocilloporidae</taxon>
        <taxon>Pocillopora</taxon>
    </lineage>
</organism>
<keyword evidence="5 6" id="KW-0472">Membrane</keyword>
<evidence type="ECO:0000259" key="7">
    <source>
        <dbReference type="PROSITE" id="PS50262"/>
    </source>
</evidence>
<name>A0AAU9XS54_9CNID</name>
<comment type="subcellular location">
    <subcellularLocation>
        <location evidence="1">Cell membrane</location>
        <topology evidence="1">Multi-pass membrane protein</topology>
    </subcellularLocation>
</comment>
<feature type="transmembrane region" description="Helical" evidence="6">
    <location>
        <begin position="128"/>
        <end position="149"/>
    </location>
</feature>
<evidence type="ECO:0000256" key="3">
    <source>
        <dbReference type="ARBA" id="ARBA00022692"/>
    </source>
</evidence>
<dbReference type="Proteomes" id="UP001159428">
    <property type="component" value="Unassembled WGS sequence"/>
</dbReference>
<evidence type="ECO:0000313" key="9">
    <source>
        <dbReference type="Proteomes" id="UP001159428"/>
    </source>
</evidence>
<dbReference type="EMBL" id="CALNXJ010000062">
    <property type="protein sequence ID" value="CAH3156937.1"/>
    <property type="molecule type" value="Genomic_DNA"/>
</dbReference>
<comment type="caution">
    <text evidence="8">The sequence shown here is derived from an EMBL/GenBank/DDBJ whole genome shotgun (WGS) entry which is preliminary data.</text>
</comment>
<dbReference type="GO" id="GO:0004930">
    <property type="term" value="F:G protein-coupled receptor activity"/>
    <property type="evidence" value="ECO:0007669"/>
    <property type="project" value="InterPro"/>
</dbReference>
<sequence>MGGHQQLSICFSAVYILLSITAFAGNSLILVALYKESSPHPPSKLLYRCLATTDLLVGLVAQPLYATYWMSVFQEHWSRCRYARDAGYVTSYVLILVSLMTMTAISVDRLLALLLGLRYKQIVTLKRTYIIVTTFWVFNIVASLCGIFYPSIIYLYSCLVSPFCQVISFASYTKIFCTLRNHQAQVGDQQRTSQTNALNMARFRKAVDSALWVQLALVVCYAPMYTVEIVVTCTNKYSLLLVVVRKVAIILLYFNSTLNPFLYCWKISEVRQAIVRRSFKRMLPQMSLEELLCFPSLVEGFQPASFAPVNILLSITTFLGNSLILVALHKESTLHAPSKLLYRCLTTTDLLVGLVAQPLYVTYRMSMVTNTGLFIITQRDQPTSWLSIMWNFFVNDGGNNRRQTSRPVVGADIQRECNFEECLYNFS</sequence>
<keyword evidence="9" id="KW-1185">Reference proteome</keyword>
<feature type="transmembrane region" description="Helical" evidence="6">
    <location>
        <begin position="237"/>
        <end position="254"/>
    </location>
</feature>
<dbReference type="PRINTS" id="PR00237">
    <property type="entry name" value="GPCRRHODOPSN"/>
</dbReference>
<evidence type="ECO:0000256" key="5">
    <source>
        <dbReference type="ARBA" id="ARBA00023136"/>
    </source>
</evidence>
<accession>A0AAU9XS54</accession>
<evidence type="ECO:0000256" key="6">
    <source>
        <dbReference type="SAM" id="Phobius"/>
    </source>
</evidence>
<keyword evidence="4 6" id="KW-1133">Transmembrane helix</keyword>
<dbReference type="SUPFAM" id="SSF81321">
    <property type="entry name" value="Family A G protein-coupled receptor-like"/>
    <property type="match status" value="2"/>
</dbReference>
<keyword evidence="2" id="KW-1003">Cell membrane</keyword>
<feature type="domain" description="G-protein coupled receptors family 1 profile" evidence="7">
    <location>
        <begin position="25"/>
        <end position="263"/>
    </location>
</feature>
<evidence type="ECO:0000256" key="2">
    <source>
        <dbReference type="ARBA" id="ARBA00022475"/>
    </source>
</evidence>
<dbReference type="CDD" id="cd00637">
    <property type="entry name" value="7tm_classA_rhodopsin-like"/>
    <property type="match status" value="1"/>
</dbReference>
<protein>
    <recommendedName>
        <fullName evidence="7">G-protein coupled receptors family 1 profile domain-containing protein</fullName>
    </recommendedName>
</protein>
<evidence type="ECO:0000256" key="1">
    <source>
        <dbReference type="ARBA" id="ARBA00004651"/>
    </source>
</evidence>
<reference evidence="8 9" key="1">
    <citation type="submission" date="2022-05" db="EMBL/GenBank/DDBJ databases">
        <authorList>
            <consortium name="Genoscope - CEA"/>
            <person name="William W."/>
        </authorList>
    </citation>
    <scope>NUCLEOTIDE SEQUENCE [LARGE SCALE GENOMIC DNA]</scope>
</reference>
<feature type="transmembrane region" description="Helical" evidence="6">
    <location>
        <begin position="12"/>
        <end position="33"/>
    </location>
</feature>
<dbReference type="AlphaFoldDB" id="A0AAU9XS54"/>
<dbReference type="Gene3D" id="1.20.1070.10">
    <property type="entry name" value="Rhodopsin 7-helix transmembrane proteins"/>
    <property type="match status" value="2"/>
</dbReference>
<evidence type="ECO:0000256" key="4">
    <source>
        <dbReference type="ARBA" id="ARBA00022989"/>
    </source>
</evidence>
<feature type="transmembrane region" description="Helical" evidence="6">
    <location>
        <begin position="86"/>
        <end position="107"/>
    </location>
</feature>
<gene>
    <name evidence="8" type="ORF">PMEA_00029748</name>
</gene>